<evidence type="ECO:0000259" key="4">
    <source>
        <dbReference type="PROSITE" id="PS51782"/>
    </source>
</evidence>
<feature type="domain" description="LysM" evidence="4">
    <location>
        <begin position="239"/>
        <end position="282"/>
    </location>
</feature>
<evidence type="ECO:0000313" key="5">
    <source>
        <dbReference type="EMBL" id="SKA10778.1"/>
    </source>
</evidence>
<feature type="compositionally biased region" description="Polar residues" evidence="2">
    <location>
        <begin position="64"/>
        <end position="76"/>
    </location>
</feature>
<dbReference type="OrthoDB" id="9795421at2"/>
<dbReference type="PROSITE" id="PS51782">
    <property type="entry name" value="LYSM"/>
    <property type="match status" value="2"/>
</dbReference>
<dbReference type="Pfam" id="PF01551">
    <property type="entry name" value="Peptidase_M23"/>
    <property type="match status" value="1"/>
</dbReference>
<dbReference type="CDD" id="cd12797">
    <property type="entry name" value="M23_peptidase"/>
    <property type="match status" value="1"/>
</dbReference>
<keyword evidence="3" id="KW-0732">Signal</keyword>
<evidence type="ECO:0000256" key="2">
    <source>
        <dbReference type="SAM" id="MobiDB-lite"/>
    </source>
</evidence>
<reference evidence="6" key="1">
    <citation type="submission" date="2017-02" db="EMBL/GenBank/DDBJ databases">
        <authorList>
            <person name="Varghese N."/>
            <person name="Submissions S."/>
        </authorList>
    </citation>
    <scope>NUCLEOTIDE SEQUENCE [LARGE SCALE GENOMIC DNA]</scope>
    <source>
        <strain evidence="6">USBA 369</strain>
    </source>
</reference>
<dbReference type="InterPro" id="IPR018392">
    <property type="entry name" value="LysM"/>
</dbReference>
<feature type="compositionally biased region" description="Low complexity" evidence="2">
    <location>
        <begin position="225"/>
        <end position="236"/>
    </location>
</feature>
<accession>A0A1T4R538</accession>
<proteinExistence type="inferred from homology"/>
<dbReference type="AlphaFoldDB" id="A0A1T4R538"/>
<dbReference type="Proteomes" id="UP000190135">
    <property type="component" value="Unassembled WGS sequence"/>
</dbReference>
<dbReference type="SMART" id="SM00257">
    <property type="entry name" value="LysM"/>
    <property type="match status" value="2"/>
</dbReference>
<dbReference type="SUPFAM" id="SSF54106">
    <property type="entry name" value="LysM domain"/>
    <property type="match status" value="2"/>
</dbReference>
<name>A0A1T4R538_9HYPH</name>
<dbReference type="EMBL" id="FUXL01000006">
    <property type="protein sequence ID" value="SKA10778.1"/>
    <property type="molecule type" value="Genomic_DNA"/>
</dbReference>
<dbReference type="PROSITE" id="PS51257">
    <property type="entry name" value="PROKAR_LIPOPROTEIN"/>
    <property type="match status" value="1"/>
</dbReference>
<feature type="compositionally biased region" description="Low complexity" evidence="2">
    <location>
        <begin position="317"/>
        <end position="328"/>
    </location>
</feature>
<feature type="region of interest" description="Disordered" evidence="2">
    <location>
        <begin position="296"/>
        <end position="406"/>
    </location>
</feature>
<keyword evidence="5" id="KW-0378">Hydrolase</keyword>
<feature type="compositionally biased region" description="Low complexity" evidence="2">
    <location>
        <begin position="107"/>
        <end position="143"/>
    </location>
</feature>
<gene>
    <name evidence="5" type="ORF">SAMN05428963_1068</name>
</gene>
<protein>
    <submittedName>
        <fullName evidence="5">Murein DD-endopeptidase MepM and murein hydrolase activator NlpD, contain LysM domain</fullName>
    </submittedName>
</protein>
<dbReference type="InterPro" id="IPR036779">
    <property type="entry name" value="LysM_dom_sf"/>
</dbReference>
<organism evidence="5 6">
    <name type="scientific">Consotaella salsifontis</name>
    <dbReference type="NCBI Taxonomy" id="1365950"/>
    <lineage>
        <taxon>Bacteria</taxon>
        <taxon>Pseudomonadati</taxon>
        <taxon>Pseudomonadota</taxon>
        <taxon>Alphaproteobacteria</taxon>
        <taxon>Hyphomicrobiales</taxon>
        <taxon>Aurantimonadaceae</taxon>
        <taxon>Consotaella</taxon>
    </lineage>
</organism>
<dbReference type="Gene3D" id="2.70.70.10">
    <property type="entry name" value="Glucose Permease (Domain IIA)"/>
    <property type="match status" value="1"/>
</dbReference>
<feature type="signal peptide" evidence="3">
    <location>
        <begin position="1"/>
        <end position="31"/>
    </location>
</feature>
<evidence type="ECO:0000256" key="3">
    <source>
        <dbReference type="SAM" id="SignalP"/>
    </source>
</evidence>
<sequence>MPLYVLRSVRSRLVRTAAIVSLAGIAAGCSADVVRFDDGFYTGAVPQTSQTAVASYGTQSANGGYSGGQTNQNQGYSAPASGDSAGDTASYGSAPAATGGVQRAELAPPSTSATPPAGNASLTGSLSASAAPAAAPAQTASPSLDRRSSAPGWGGAGTRVAVQQGETVYTLSKRYGVPADAILSANGMRDARQVAPGSSVVIPSYNYAQKAPVSAPDHNPKTRQASAVVSPAPSASGRSGVTVETGDTLTGIARQHGVSVAELKRANGLSGDTVRIGQTLTIPAGGQTQVASLETPASYSAPQPGRGAPEKPLGTMSVSSGGAVRGASMLPTPSAAPKEPRAYQPPMPAKEAAPAQAAASSDSAPAKREPVQASRAEPAPAASTPAPAASSGSVAAKVEATQEASIAPDSTGIGQLRWPVQGRVLKGYGDRVGSRRNDGLNISVPRGTPVKAAENGVVIYAGEGLKEFGKTVLIKHDDGLVTVYGHADELEVSRGQNVKRGQEIAKSGMSGDTDVPILHFEVRKNSAPVDPMKFL</sequence>
<dbReference type="Gene3D" id="3.10.350.10">
    <property type="entry name" value="LysM domain"/>
    <property type="match status" value="2"/>
</dbReference>
<feature type="compositionally biased region" description="Low complexity" evidence="2">
    <location>
        <begin position="349"/>
        <end position="364"/>
    </location>
</feature>
<comment type="similarity">
    <text evidence="1">Belongs to the E.coli NlpD/Haemophilus LppB family.</text>
</comment>
<dbReference type="InterPro" id="IPR016047">
    <property type="entry name" value="M23ase_b-sheet_dom"/>
</dbReference>
<dbReference type="GO" id="GO:0004222">
    <property type="term" value="F:metalloendopeptidase activity"/>
    <property type="evidence" value="ECO:0007669"/>
    <property type="project" value="TreeGrafter"/>
</dbReference>
<dbReference type="InterPro" id="IPR011055">
    <property type="entry name" value="Dup_hybrid_motif"/>
</dbReference>
<dbReference type="CDD" id="cd00118">
    <property type="entry name" value="LysM"/>
    <property type="match status" value="2"/>
</dbReference>
<feature type="compositionally biased region" description="Low complexity" evidence="2">
    <location>
        <begin position="373"/>
        <end position="396"/>
    </location>
</feature>
<evidence type="ECO:0000313" key="6">
    <source>
        <dbReference type="Proteomes" id="UP000190135"/>
    </source>
</evidence>
<dbReference type="InterPro" id="IPR050570">
    <property type="entry name" value="Cell_wall_metabolism_enzyme"/>
</dbReference>
<dbReference type="PANTHER" id="PTHR21666">
    <property type="entry name" value="PEPTIDASE-RELATED"/>
    <property type="match status" value="1"/>
</dbReference>
<dbReference type="Pfam" id="PF01476">
    <property type="entry name" value="LysM"/>
    <property type="match status" value="2"/>
</dbReference>
<feature type="region of interest" description="Disordered" evidence="2">
    <location>
        <begin position="212"/>
        <end position="243"/>
    </location>
</feature>
<dbReference type="PANTHER" id="PTHR21666:SF263">
    <property type="entry name" value="MUREIN HYDROLASE ACTIVATOR NLPD"/>
    <property type="match status" value="1"/>
</dbReference>
<dbReference type="SUPFAM" id="SSF51261">
    <property type="entry name" value="Duplicated hybrid motif"/>
    <property type="match status" value="1"/>
</dbReference>
<feature type="region of interest" description="Disordered" evidence="2">
    <location>
        <begin position="64"/>
        <end position="157"/>
    </location>
</feature>
<feature type="chain" id="PRO_5011984264" evidence="3">
    <location>
        <begin position="32"/>
        <end position="535"/>
    </location>
</feature>
<dbReference type="STRING" id="1365950.SAMN05428963_1068"/>
<keyword evidence="6" id="KW-1185">Reference proteome</keyword>
<evidence type="ECO:0000256" key="1">
    <source>
        <dbReference type="ARBA" id="ARBA00038420"/>
    </source>
</evidence>
<feature type="domain" description="LysM" evidence="4">
    <location>
        <begin position="158"/>
        <end position="202"/>
    </location>
</feature>